<dbReference type="AlphaFoldDB" id="A0AAV5VIT6"/>
<comment type="caution">
    <text evidence="1">The sequence shown here is derived from an EMBL/GenBank/DDBJ whole genome shotgun (WGS) entry which is preliminary data.</text>
</comment>
<dbReference type="EMBL" id="BTSY01000003">
    <property type="protein sequence ID" value="GMT18143.1"/>
    <property type="molecule type" value="Genomic_DNA"/>
</dbReference>
<evidence type="ECO:0000313" key="1">
    <source>
        <dbReference type="EMBL" id="GMT18143.1"/>
    </source>
</evidence>
<dbReference type="Proteomes" id="UP001432322">
    <property type="component" value="Unassembled WGS sequence"/>
</dbReference>
<sequence>LFSLLLSHLTLLLLYRFIIIDYIYSAVPVSFPSSSSSSFPSTTNDVGRHEGSSSLFMVSSRSSPATLLSTYTVRSRKASSTLALS</sequence>
<keyword evidence="2" id="KW-1185">Reference proteome</keyword>
<accession>A0AAV5VIT6</accession>
<name>A0AAV5VIT6_9BILA</name>
<reference evidence="1" key="1">
    <citation type="submission" date="2023-10" db="EMBL/GenBank/DDBJ databases">
        <title>Genome assembly of Pristionchus species.</title>
        <authorList>
            <person name="Yoshida K."/>
            <person name="Sommer R.J."/>
        </authorList>
    </citation>
    <scope>NUCLEOTIDE SEQUENCE</scope>
    <source>
        <strain evidence="1">RS5133</strain>
    </source>
</reference>
<feature type="non-terminal residue" evidence="1">
    <location>
        <position position="1"/>
    </location>
</feature>
<proteinExistence type="predicted"/>
<protein>
    <submittedName>
        <fullName evidence="1">Uncharacterized protein</fullName>
    </submittedName>
</protein>
<gene>
    <name evidence="1" type="ORF">PFISCL1PPCAC_9440</name>
</gene>
<evidence type="ECO:0000313" key="2">
    <source>
        <dbReference type="Proteomes" id="UP001432322"/>
    </source>
</evidence>
<organism evidence="1 2">
    <name type="scientific">Pristionchus fissidentatus</name>
    <dbReference type="NCBI Taxonomy" id="1538716"/>
    <lineage>
        <taxon>Eukaryota</taxon>
        <taxon>Metazoa</taxon>
        <taxon>Ecdysozoa</taxon>
        <taxon>Nematoda</taxon>
        <taxon>Chromadorea</taxon>
        <taxon>Rhabditida</taxon>
        <taxon>Rhabditina</taxon>
        <taxon>Diplogasteromorpha</taxon>
        <taxon>Diplogasteroidea</taxon>
        <taxon>Neodiplogasteridae</taxon>
        <taxon>Pristionchus</taxon>
    </lineage>
</organism>
<feature type="non-terminal residue" evidence="1">
    <location>
        <position position="85"/>
    </location>
</feature>